<comment type="caution">
    <text evidence="2">The sequence shown here is derived from an EMBL/GenBank/DDBJ whole genome shotgun (WGS) entry which is preliminary data.</text>
</comment>
<protein>
    <recommendedName>
        <fullName evidence="4">Tetratricopeptide repeat protein</fullName>
    </recommendedName>
</protein>
<evidence type="ECO:0000256" key="1">
    <source>
        <dbReference type="SAM" id="MobiDB-lite"/>
    </source>
</evidence>
<dbReference type="OrthoDB" id="1807878at2"/>
<sequence length="480" mass="54059">MFPSSGSGPYRVLITLPKTPSAELQESLEDRDYGKKSKQKKEKKSKKKKSKAQTSTTTPPEELKQKKWLKSIQPALTLYQKALAGHDEALEEALELFQKIYEEDSDNGLAGAYYGDTLSRSGLKASGYITMFINAHKGMKILDQVVLDHPDNLEIRKLRAYHSFRLPEGFFRRTVTCIGDFEYFLQRYASDPALFSQEEYHQLLYDLGLSYKRIGMDEESAETWQKLSSLQITEELREKVEAQRIDRTEELRGQLAQLGTKEELMAQGIALHDQGLKGDVAAAKVAHEFLEKACEKDRDDALALAYYGCAFALQGKDATDPQEMFRPAAIGLKTVDQALEMDDNPKIRLLRARLAVALPEHFFRTGSKAARDYQQVLLAYEEDHSLLTPEEYEDILYATGAAYLRAGNKYEAKKWWSKLLEVSTDEELKKKVASSSLMSSSSPSPSPSPPSSSSPSSSSLASSSALPSPMRKKYRWEERS</sequence>
<feature type="region of interest" description="Disordered" evidence="1">
    <location>
        <begin position="1"/>
        <end position="66"/>
    </location>
</feature>
<dbReference type="Proteomes" id="UP000468766">
    <property type="component" value="Unassembled WGS sequence"/>
</dbReference>
<dbReference type="Gene3D" id="1.25.40.10">
    <property type="entry name" value="Tetratricopeptide repeat domain"/>
    <property type="match status" value="2"/>
</dbReference>
<evidence type="ECO:0000313" key="3">
    <source>
        <dbReference type="Proteomes" id="UP000468766"/>
    </source>
</evidence>
<feature type="region of interest" description="Disordered" evidence="1">
    <location>
        <begin position="431"/>
        <end position="480"/>
    </location>
</feature>
<organism evidence="2 3">
    <name type="scientific">Heliorestis acidaminivorans</name>
    <dbReference type="NCBI Taxonomy" id="553427"/>
    <lineage>
        <taxon>Bacteria</taxon>
        <taxon>Bacillati</taxon>
        <taxon>Bacillota</taxon>
        <taxon>Clostridia</taxon>
        <taxon>Eubacteriales</taxon>
        <taxon>Heliobacteriaceae</taxon>
        <taxon>Heliorestis</taxon>
    </lineage>
</organism>
<dbReference type="EMBL" id="WBXO01000011">
    <property type="protein sequence ID" value="KAB2951564.1"/>
    <property type="molecule type" value="Genomic_DNA"/>
</dbReference>
<proteinExistence type="predicted"/>
<feature type="compositionally biased region" description="Low complexity" evidence="1">
    <location>
        <begin position="433"/>
        <end position="443"/>
    </location>
</feature>
<dbReference type="SUPFAM" id="SSF48452">
    <property type="entry name" value="TPR-like"/>
    <property type="match status" value="1"/>
</dbReference>
<dbReference type="RefSeq" id="WP_151621346.1">
    <property type="nucleotide sequence ID" value="NZ_WBXO01000011.1"/>
</dbReference>
<feature type="compositionally biased region" description="Low complexity" evidence="1">
    <location>
        <begin position="453"/>
        <end position="469"/>
    </location>
</feature>
<keyword evidence="3" id="KW-1185">Reference proteome</keyword>
<gene>
    <name evidence="2" type="ORF">F9B85_12230</name>
</gene>
<dbReference type="InterPro" id="IPR011990">
    <property type="entry name" value="TPR-like_helical_dom_sf"/>
</dbReference>
<feature type="compositionally biased region" description="Basic residues" evidence="1">
    <location>
        <begin position="36"/>
        <end position="51"/>
    </location>
</feature>
<dbReference type="AlphaFoldDB" id="A0A6I0F355"/>
<evidence type="ECO:0008006" key="4">
    <source>
        <dbReference type="Google" id="ProtNLM"/>
    </source>
</evidence>
<evidence type="ECO:0000313" key="2">
    <source>
        <dbReference type="EMBL" id="KAB2951564.1"/>
    </source>
</evidence>
<reference evidence="2 3" key="1">
    <citation type="submission" date="2019-10" db="EMBL/GenBank/DDBJ databases">
        <title>Whole-genome sequence of the extremophile Heliorestis acidaminivorans DSM 24790.</title>
        <authorList>
            <person name="Kyndt J.A."/>
            <person name="Meyer T.E."/>
        </authorList>
    </citation>
    <scope>NUCLEOTIDE SEQUENCE [LARGE SCALE GENOMIC DNA]</scope>
    <source>
        <strain evidence="2 3">DSM 24790</strain>
    </source>
</reference>
<accession>A0A6I0F355</accession>
<name>A0A6I0F355_9FIRM</name>